<dbReference type="Proteomes" id="UP001556631">
    <property type="component" value="Unassembled WGS sequence"/>
</dbReference>
<keyword evidence="3" id="KW-0805">Transcription regulation</keyword>
<feature type="domain" description="Sigma-54 factor interaction" evidence="5">
    <location>
        <begin position="426"/>
        <end position="478"/>
    </location>
</feature>
<evidence type="ECO:0000256" key="1">
    <source>
        <dbReference type="ARBA" id="ARBA00022741"/>
    </source>
</evidence>
<keyword evidence="2" id="KW-0067">ATP-binding</keyword>
<accession>A0ABV3SWX1</accession>
<sequence length="549" mass="57927">MGYEIVTQDGLRRLRSARETFLAAQPLPADFPAWLAAAWRRSLFLGLEVGRAEVPHVPVTPDPVLVRAAAPVLEHLASTLAGLHAAVVLSDRRARIIGRWTAEDRSRTHLDAIGTRAGADLSEPATGTNGISHVLATRRPTVIGGPEHLFDLYQQTVCAGAPVQGPLSSRPVGAIAVIGRLDAAPAVLQALAATAAAAVERELLHQASARERSLLDVFLRASPDGAPVAVLDGRTRLVSDAAAQLLRPADLDALEVWVRAAAGEVELGDGTRVLLSPALGADDPGVLARVLPAPAEARRVHRRHPPGVLRRAGLAGGSALWQALERAVSRSGDRPLLLVGEAGVGKAAIAAALQPGARMVDGSAPDATAALESLGDDDRLVLRRLDRISDAARALAVLDRFGGRAVATYTTSGPAPSYGDWTPYVVRVPSLRERTEDLGDIATALGAPLSVAALAVLRRHSWPGNVTELAAVLRWARAEAAGAPIAPRHLPPELVVPEAGPRLSELERAERATIAEALRTTDGNKVRAAELLGIARATLYRKLRRYRLT</sequence>
<dbReference type="InterPro" id="IPR009057">
    <property type="entry name" value="Homeodomain-like_sf"/>
</dbReference>
<evidence type="ECO:0000256" key="2">
    <source>
        <dbReference type="ARBA" id="ARBA00022840"/>
    </source>
</evidence>
<dbReference type="EMBL" id="JBFPJR010000006">
    <property type="protein sequence ID" value="MEX0426934.1"/>
    <property type="molecule type" value="Genomic_DNA"/>
</dbReference>
<reference evidence="6 7" key="1">
    <citation type="submission" date="2024-07" db="EMBL/GenBank/DDBJ databases">
        <authorList>
            <person name="Lee S."/>
            <person name="Kang M."/>
        </authorList>
    </citation>
    <scope>NUCLEOTIDE SEQUENCE [LARGE SCALE GENOMIC DNA]</scope>
    <source>
        <strain evidence="6 7">DS6</strain>
    </source>
</reference>
<gene>
    <name evidence="6" type="ORF">AB3X52_04810</name>
</gene>
<dbReference type="PANTHER" id="PTHR32071">
    <property type="entry name" value="TRANSCRIPTIONAL REGULATORY PROTEIN"/>
    <property type="match status" value="1"/>
</dbReference>
<dbReference type="SUPFAM" id="SSF52540">
    <property type="entry name" value="P-loop containing nucleoside triphosphate hydrolases"/>
    <property type="match status" value="1"/>
</dbReference>
<dbReference type="InterPro" id="IPR029016">
    <property type="entry name" value="GAF-like_dom_sf"/>
</dbReference>
<evidence type="ECO:0000313" key="6">
    <source>
        <dbReference type="EMBL" id="MEX0426934.1"/>
    </source>
</evidence>
<dbReference type="PROSITE" id="PS50045">
    <property type="entry name" value="SIGMA54_INTERACT_4"/>
    <property type="match status" value="1"/>
</dbReference>
<name>A0ABV3SWX1_9ACTN</name>
<proteinExistence type="predicted"/>
<dbReference type="InterPro" id="IPR002197">
    <property type="entry name" value="HTH_Fis"/>
</dbReference>
<keyword evidence="1" id="KW-0547">Nucleotide-binding</keyword>
<dbReference type="RefSeq" id="WP_367991834.1">
    <property type="nucleotide sequence ID" value="NZ_JBFPJR010000006.1"/>
</dbReference>
<evidence type="ECO:0000313" key="7">
    <source>
        <dbReference type="Proteomes" id="UP001556631"/>
    </source>
</evidence>
<dbReference type="Pfam" id="PF25601">
    <property type="entry name" value="AAA_lid_14"/>
    <property type="match status" value="1"/>
</dbReference>
<organism evidence="6 7">
    <name type="scientific">Nocardioides eburneus</name>
    <dbReference type="NCBI Taxonomy" id="3231482"/>
    <lineage>
        <taxon>Bacteria</taxon>
        <taxon>Bacillati</taxon>
        <taxon>Actinomycetota</taxon>
        <taxon>Actinomycetes</taxon>
        <taxon>Propionibacteriales</taxon>
        <taxon>Nocardioidaceae</taxon>
        <taxon>Nocardioides</taxon>
    </lineage>
</organism>
<evidence type="ECO:0000256" key="4">
    <source>
        <dbReference type="ARBA" id="ARBA00023163"/>
    </source>
</evidence>
<dbReference type="Pfam" id="PF02954">
    <property type="entry name" value="HTH_8"/>
    <property type="match status" value="1"/>
</dbReference>
<dbReference type="InterPro" id="IPR027417">
    <property type="entry name" value="P-loop_NTPase"/>
</dbReference>
<keyword evidence="4" id="KW-0804">Transcription</keyword>
<dbReference type="PRINTS" id="PR01590">
    <property type="entry name" value="HTHFIS"/>
</dbReference>
<dbReference type="Gene3D" id="1.10.10.60">
    <property type="entry name" value="Homeodomain-like"/>
    <property type="match status" value="1"/>
</dbReference>
<dbReference type="Gene3D" id="3.30.450.40">
    <property type="match status" value="1"/>
</dbReference>
<evidence type="ECO:0000256" key="3">
    <source>
        <dbReference type="ARBA" id="ARBA00023015"/>
    </source>
</evidence>
<dbReference type="InterPro" id="IPR058031">
    <property type="entry name" value="AAA_lid_NorR"/>
</dbReference>
<protein>
    <submittedName>
        <fullName evidence="6">Helix-turn-helix domain-containing protein</fullName>
    </submittedName>
</protein>
<keyword evidence="7" id="KW-1185">Reference proteome</keyword>
<dbReference type="Gene3D" id="1.10.8.60">
    <property type="match status" value="1"/>
</dbReference>
<dbReference type="SUPFAM" id="SSF46689">
    <property type="entry name" value="Homeodomain-like"/>
    <property type="match status" value="1"/>
</dbReference>
<evidence type="ECO:0000259" key="5">
    <source>
        <dbReference type="PROSITE" id="PS50045"/>
    </source>
</evidence>
<dbReference type="InterPro" id="IPR002078">
    <property type="entry name" value="Sigma_54_int"/>
</dbReference>
<comment type="caution">
    <text evidence="6">The sequence shown here is derived from an EMBL/GenBank/DDBJ whole genome shotgun (WGS) entry which is preliminary data.</text>
</comment>